<dbReference type="Proteomes" id="UP000053989">
    <property type="component" value="Unassembled WGS sequence"/>
</dbReference>
<evidence type="ECO:0000313" key="1">
    <source>
        <dbReference type="EMBL" id="KIM53350.1"/>
    </source>
</evidence>
<keyword evidence="2" id="KW-1185">Reference proteome</keyword>
<protein>
    <submittedName>
        <fullName evidence="1">Uncharacterized protein</fullName>
    </submittedName>
</protein>
<reference evidence="1 2" key="1">
    <citation type="submission" date="2014-04" db="EMBL/GenBank/DDBJ databases">
        <authorList>
            <consortium name="DOE Joint Genome Institute"/>
            <person name="Kuo A."/>
            <person name="Kohler A."/>
            <person name="Nagy L.G."/>
            <person name="Floudas D."/>
            <person name="Copeland A."/>
            <person name="Barry K.W."/>
            <person name="Cichocki N."/>
            <person name="Veneault-Fourrey C."/>
            <person name="LaButti K."/>
            <person name="Lindquist E.A."/>
            <person name="Lipzen A."/>
            <person name="Lundell T."/>
            <person name="Morin E."/>
            <person name="Murat C."/>
            <person name="Sun H."/>
            <person name="Tunlid A."/>
            <person name="Henrissat B."/>
            <person name="Grigoriev I.V."/>
            <person name="Hibbett D.S."/>
            <person name="Martin F."/>
            <person name="Nordberg H.P."/>
            <person name="Cantor M.N."/>
            <person name="Hua S.X."/>
        </authorList>
    </citation>
    <scope>NUCLEOTIDE SEQUENCE [LARGE SCALE GENOMIC DNA]</scope>
    <source>
        <strain evidence="1 2">Foug A</strain>
    </source>
</reference>
<proteinExistence type="predicted"/>
<dbReference type="HOGENOM" id="CLU_1403199_0_0_1"/>
<organism evidence="1 2">
    <name type="scientific">Scleroderma citrinum Foug A</name>
    <dbReference type="NCBI Taxonomy" id="1036808"/>
    <lineage>
        <taxon>Eukaryota</taxon>
        <taxon>Fungi</taxon>
        <taxon>Dikarya</taxon>
        <taxon>Basidiomycota</taxon>
        <taxon>Agaricomycotina</taxon>
        <taxon>Agaricomycetes</taxon>
        <taxon>Agaricomycetidae</taxon>
        <taxon>Boletales</taxon>
        <taxon>Sclerodermatineae</taxon>
        <taxon>Sclerodermataceae</taxon>
        <taxon>Scleroderma</taxon>
    </lineage>
</organism>
<dbReference type="InParanoid" id="A0A0C3CXQ6"/>
<evidence type="ECO:0000313" key="2">
    <source>
        <dbReference type="Proteomes" id="UP000053989"/>
    </source>
</evidence>
<dbReference type="EMBL" id="KN822183">
    <property type="protein sequence ID" value="KIM53350.1"/>
    <property type="molecule type" value="Genomic_DNA"/>
</dbReference>
<reference evidence="2" key="2">
    <citation type="submission" date="2015-01" db="EMBL/GenBank/DDBJ databases">
        <title>Evolutionary Origins and Diversification of the Mycorrhizal Mutualists.</title>
        <authorList>
            <consortium name="DOE Joint Genome Institute"/>
            <consortium name="Mycorrhizal Genomics Consortium"/>
            <person name="Kohler A."/>
            <person name="Kuo A."/>
            <person name="Nagy L.G."/>
            <person name="Floudas D."/>
            <person name="Copeland A."/>
            <person name="Barry K.W."/>
            <person name="Cichocki N."/>
            <person name="Veneault-Fourrey C."/>
            <person name="LaButti K."/>
            <person name="Lindquist E.A."/>
            <person name="Lipzen A."/>
            <person name="Lundell T."/>
            <person name="Morin E."/>
            <person name="Murat C."/>
            <person name="Riley R."/>
            <person name="Ohm R."/>
            <person name="Sun H."/>
            <person name="Tunlid A."/>
            <person name="Henrissat B."/>
            <person name="Grigoriev I.V."/>
            <person name="Hibbett D.S."/>
            <person name="Martin F."/>
        </authorList>
    </citation>
    <scope>NUCLEOTIDE SEQUENCE [LARGE SCALE GENOMIC DNA]</scope>
    <source>
        <strain evidence="2">Foug A</strain>
    </source>
</reference>
<dbReference type="AlphaFoldDB" id="A0A0C3CXQ6"/>
<gene>
    <name evidence="1" type="ORF">SCLCIDRAFT_448669</name>
</gene>
<sequence>MGIYSGKMTFDLRGAGWAALFRSNSSLIINNACIRVRLKHHIFMDSELYLMKVTPIVLHHTLLSSESDVSNRKHGRGAIRVPSLATRYWHSRKDAIRSGGYYLISRTSNARRCSLNQEGLTVIDSSHPESLTTPKTGRIKIPELTECEGDGHCSCARNGQGSHVVKGQLGSEVHPRALISHRVARSIRLHPNDL</sequence>
<name>A0A0C3CXQ6_9AGAM</name>
<accession>A0A0C3CXQ6</accession>